<comment type="similarity">
    <text evidence="2">Belongs to the histone-like protein H-NS family.</text>
</comment>
<dbReference type="GO" id="GO:0001217">
    <property type="term" value="F:DNA-binding transcription repressor activity"/>
    <property type="evidence" value="ECO:0007669"/>
    <property type="project" value="TreeGrafter"/>
</dbReference>
<dbReference type="GO" id="GO:0009295">
    <property type="term" value="C:nucleoid"/>
    <property type="evidence" value="ECO:0007669"/>
    <property type="project" value="UniProtKB-SubCell"/>
</dbReference>
<keyword evidence="8" id="KW-1185">Reference proteome</keyword>
<evidence type="ECO:0000256" key="2">
    <source>
        <dbReference type="ARBA" id="ARBA00010610"/>
    </source>
</evidence>
<dbReference type="GO" id="GO:0032993">
    <property type="term" value="C:protein-DNA complex"/>
    <property type="evidence" value="ECO:0007669"/>
    <property type="project" value="TreeGrafter"/>
</dbReference>
<evidence type="ECO:0000256" key="3">
    <source>
        <dbReference type="ARBA" id="ARBA00022490"/>
    </source>
</evidence>
<dbReference type="SUPFAM" id="SSF81273">
    <property type="entry name" value="H-NS histone-like proteins"/>
    <property type="match status" value="1"/>
</dbReference>
<dbReference type="PANTHER" id="PTHR38097">
    <property type="match status" value="1"/>
</dbReference>
<evidence type="ECO:0000256" key="5">
    <source>
        <dbReference type="SAM" id="MobiDB-lite"/>
    </source>
</evidence>
<comment type="subcellular location">
    <subcellularLocation>
        <location evidence="1">Cytoplasm</location>
        <location evidence="1">Nucleoid</location>
    </subcellularLocation>
</comment>
<organism evidence="7 8">
    <name type="scientific">Spiribacter aquaticus</name>
    <dbReference type="NCBI Taxonomy" id="1935996"/>
    <lineage>
        <taxon>Bacteria</taxon>
        <taxon>Pseudomonadati</taxon>
        <taxon>Pseudomonadota</taxon>
        <taxon>Gammaproteobacteria</taxon>
        <taxon>Chromatiales</taxon>
        <taxon>Ectothiorhodospiraceae</taxon>
        <taxon>Spiribacter</taxon>
    </lineage>
</organism>
<dbReference type="PANTHER" id="PTHR38097:SF2">
    <property type="entry name" value="DNA-BINDING PROTEIN STPA"/>
    <property type="match status" value="1"/>
</dbReference>
<dbReference type="GO" id="GO:0003680">
    <property type="term" value="F:minor groove of adenine-thymine-rich DNA binding"/>
    <property type="evidence" value="ECO:0007669"/>
    <property type="project" value="TreeGrafter"/>
</dbReference>
<reference evidence="7 8" key="1">
    <citation type="submission" date="2019-07" db="EMBL/GenBank/DDBJ databases">
        <title>Reclasification of Spiribacter aquaticus.</title>
        <authorList>
            <person name="Leon M.J."/>
            <person name="Sanchez-Porro C."/>
            <person name="Ventosa A."/>
        </authorList>
    </citation>
    <scope>NUCLEOTIDE SEQUENCE [LARGE SCALE GENOMIC DNA]</scope>
    <source>
        <strain evidence="7 8">SP30</strain>
    </source>
</reference>
<keyword evidence="3" id="KW-0963">Cytoplasm</keyword>
<dbReference type="EMBL" id="VMKP01000002">
    <property type="protein sequence ID" value="TVO65461.1"/>
    <property type="molecule type" value="Genomic_DNA"/>
</dbReference>
<accession>A0A557RJX1</accession>
<dbReference type="Proteomes" id="UP000316688">
    <property type="component" value="Unassembled WGS sequence"/>
</dbReference>
<comment type="caution">
    <text evidence="7">The sequence shown here is derived from an EMBL/GenBank/DDBJ whole genome shotgun (WGS) entry which is preliminary data.</text>
</comment>
<feature type="region of interest" description="Disordered" evidence="5">
    <location>
        <begin position="57"/>
        <end position="78"/>
    </location>
</feature>
<protein>
    <submittedName>
        <fullName evidence="7">H-NS histone family protein</fullName>
    </submittedName>
</protein>
<evidence type="ECO:0000313" key="8">
    <source>
        <dbReference type="Proteomes" id="UP000316688"/>
    </source>
</evidence>
<dbReference type="Pfam" id="PF00816">
    <property type="entry name" value="Histone_HNS"/>
    <property type="match status" value="1"/>
</dbReference>
<feature type="domain" description="DNA-binding protein H-NS-like C-terminal" evidence="6">
    <location>
        <begin position="57"/>
        <end position="102"/>
    </location>
</feature>
<evidence type="ECO:0000313" key="7">
    <source>
        <dbReference type="EMBL" id="TVO65461.1"/>
    </source>
</evidence>
<name>A0A557RJX1_9GAMM</name>
<dbReference type="SMART" id="SM00528">
    <property type="entry name" value="HNS"/>
    <property type="match status" value="1"/>
</dbReference>
<gene>
    <name evidence="7" type="ORF">FPL11_05115</name>
</gene>
<sequence length="103" mass="11947">MDLSNYTTEQLNQLKKDIDVEIQSRRKEDAKKAQQEMKQVAERYGFTLNDLVSGQPAKTRAKGKVRFQHPSDAAKTWSGRGRKPVWIKEWEAEGRSLDELRVD</sequence>
<dbReference type="InterPro" id="IPR027444">
    <property type="entry name" value="H-NS_C_dom"/>
</dbReference>
<evidence type="ECO:0000256" key="4">
    <source>
        <dbReference type="ARBA" id="ARBA00023125"/>
    </source>
</evidence>
<keyword evidence="4" id="KW-0238">DNA-binding</keyword>
<dbReference type="AlphaFoldDB" id="A0A557RJX1"/>
<evidence type="ECO:0000259" key="6">
    <source>
        <dbReference type="SMART" id="SM00528"/>
    </source>
</evidence>
<dbReference type="GO" id="GO:0000976">
    <property type="term" value="F:transcription cis-regulatory region binding"/>
    <property type="evidence" value="ECO:0007669"/>
    <property type="project" value="TreeGrafter"/>
</dbReference>
<proteinExistence type="inferred from homology"/>
<evidence type="ECO:0000256" key="1">
    <source>
        <dbReference type="ARBA" id="ARBA00004453"/>
    </source>
</evidence>
<dbReference type="GO" id="GO:0005829">
    <property type="term" value="C:cytosol"/>
    <property type="evidence" value="ECO:0007669"/>
    <property type="project" value="TreeGrafter"/>
</dbReference>
<dbReference type="InterPro" id="IPR037150">
    <property type="entry name" value="H-NS_C_dom_sf"/>
</dbReference>
<dbReference type="GO" id="GO:0003681">
    <property type="term" value="F:bent DNA binding"/>
    <property type="evidence" value="ECO:0007669"/>
    <property type="project" value="TreeGrafter"/>
</dbReference>
<dbReference type="Gene3D" id="4.10.430.10">
    <property type="entry name" value="Histone-like protein H-NS, C-terminal domain"/>
    <property type="match status" value="1"/>
</dbReference>
<dbReference type="RefSeq" id="WP_144347692.1">
    <property type="nucleotide sequence ID" value="NZ_VMKP01000002.1"/>
</dbReference>